<dbReference type="EMBL" id="JABBWE010000066">
    <property type="protein sequence ID" value="KAG1788613.1"/>
    <property type="molecule type" value="Genomic_DNA"/>
</dbReference>
<name>A0A9P7AHS8_9AGAM</name>
<sequence>MSAIAAADSAQTPATLPVPDAERPQLYDVRLVLLKRKVAKTLESVSKRVKTGDNTEPDPESKLDVTVQTGLYAAKMFAANVAVKHLVNLVVVDEMVWVWHYDRQGTIQCSGINFIQDLPRFMVLLYVFQRFSLVHWGRSTDFKYDEKNDSHKLMIDGVDLECHTSHKDRVAHYGLKGRATNVFPVTSAKLSKDNPEIAKDGMVAKVFWAEEQRTSEPDILKKVYEIAEEQDAVKGHIPHLLWHHKFKDLTSKIREALGISEPAKGSRVLYILVFRKLKPITELKGTEFFDTWRQCIMCHYALWQAGVYH</sequence>
<dbReference type="Pfam" id="PF17667">
    <property type="entry name" value="Pkinase_fungal"/>
    <property type="match status" value="1"/>
</dbReference>
<gene>
    <name evidence="2" type="ORF">HD556DRAFT_1311875</name>
</gene>
<dbReference type="OrthoDB" id="5569250at2759"/>
<dbReference type="InterPro" id="IPR040976">
    <property type="entry name" value="Pkinase_fungal"/>
</dbReference>
<dbReference type="RefSeq" id="XP_041155804.1">
    <property type="nucleotide sequence ID" value="XM_041300586.1"/>
</dbReference>
<reference evidence="2" key="1">
    <citation type="journal article" date="2020" name="New Phytol.">
        <title>Comparative genomics reveals dynamic genome evolution in host specialist ectomycorrhizal fungi.</title>
        <authorList>
            <person name="Lofgren L.A."/>
            <person name="Nguyen N.H."/>
            <person name="Vilgalys R."/>
            <person name="Ruytinx J."/>
            <person name="Liao H.L."/>
            <person name="Branco S."/>
            <person name="Kuo A."/>
            <person name="LaButti K."/>
            <person name="Lipzen A."/>
            <person name="Andreopoulos W."/>
            <person name="Pangilinan J."/>
            <person name="Riley R."/>
            <person name="Hundley H."/>
            <person name="Na H."/>
            <person name="Barry K."/>
            <person name="Grigoriev I.V."/>
            <person name="Stajich J.E."/>
            <person name="Kennedy P.G."/>
        </authorList>
    </citation>
    <scope>NUCLEOTIDE SEQUENCE</scope>
    <source>
        <strain evidence="2">S12</strain>
    </source>
</reference>
<dbReference type="GeneID" id="64594350"/>
<proteinExistence type="predicted"/>
<keyword evidence="3" id="KW-1185">Reference proteome</keyword>
<evidence type="ECO:0000313" key="2">
    <source>
        <dbReference type="EMBL" id="KAG1788613.1"/>
    </source>
</evidence>
<accession>A0A9P7AHS8</accession>
<dbReference type="Proteomes" id="UP000719766">
    <property type="component" value="Unassembled WGS sequence"/>
</dbReference>
<dbReference type="AlphaFoldDB" id="A0A9P7AHS8"/>
<evidence type="ECO:0000313" key="3">
    <source>
        <dbReference type="Proteomes" id="UP000719766"/>
    </source>
</evidence>
<comment type="caution">
    <text evidence="2">The sequence shown here is derived from an EMBL/GenBank/DDBJ whole genome shotgun (WGS) entry which is preliminary data.</text>
</comment>
<organism evidence="2 3">
    <name type="scientific">Suillus plorans</name>
    <dbReference type="NCBI Taxonomy" id="116603"/>
    <lineage>
        <taxon>Eukaryota</taxon>
        <taxon>Fungi</taxon>
        <taxon>Dikarya</taxon>
        <taxon>Basidiomycota</taxon>
        <taxon>Agaricomycotina</taxon>
        <taxon>Agaricomycetes</taxon>
        <taxon>Agaricomycetidae</taxon>
        <taxon>Boletales</taxon>
        <taxon>Suillineae</taxon>
        <taxon>Suillaceae</taxon>
        <taxon>Suillus</taxon>
    </lineage>
</organism>
<evidence type="ECO:0000259" key="1">
    <source>
        <dbReference type="Pfam" id="PF17667"/>
    </source>
</evidence>
<feature type="domain" description="Fungal-type protein kinase" evidence="1">
    <location>
        <begin position="66"/>
        <end position="262"/>
    </location>
</feature>
<protein>
    <recommendedName>
        <fullName evidence="1">Fungal-type protein kinase domain-containing protein</fullName>
    </recommendedName>
</protein>